<evidence type="ECO:0000256" key="2">
    <source>
        <dbReference type="ARBA" id="ARBA00004924"/>
    </source>
</evidence>
<evidence type="ECO:0000256" key="12">
    <source>
        <dbReference type="ARBA" id="ARBA00031158"/>
    </source>
</evidence>
<evidence type="ECO:0000256" key="3">
    <source>
        <dbReference type="ARBA" id="ARBA00007588"/>
    </source>
</evidence>
<dbReference type="STRING" id="504805.SAMN05421505_13317"/>
<dbReference type="PANTHER" id="PTHR42802:SF1">
    <property type="entry name" value="L-ORNITHINE N(5)-MONOOXYGENASE"/>
    <property type="match status" value="1"/>
</dbReference>
<comment type="catalytic activity">
    <reaction evidence="15">
        <text>L-lysine + NADPH + O2 = N(6)-hydroxy-L-lysine + NADP(+) + H2O</text>
        <dbReference type="Rhea" id="RHEA:23228"/>
        <dbReference type="ChEBI" id="CHEBI:15377"/>
        <dbReference type="ChEBI" id="CHEBI:15379"/>
        <dbReference type="ChEBI" id="CHEBI:32551"/>
        <dbReference type="ChEBI" id="CHEBI:57783"/>
        <dbReference type="ChEBI" id="CHEBI:57820"/>
        <dbReference type="ChEBI" id="CHEBI:58349"/>
        <dbReference type="EC" id="1.14.13.59"/>
    </reaction>
</comment>
<evidence type="ECO:0000256" key="10">
    <source>
        <dbReference type="ARBA" id="ARBA00023033"/>
    </source>
</evidence>
<evidence type="ECO:0000256" key="4">
    <source>
        <dbReference type="ARBA" id="ARBA00013076"/>
    </source>
</evidence>
<gene>
    <name evidence="17" type="ORF">SAMN05421505_13317</name>
</gene>
<evidence type="ECO:0000256" key="6">
    <source>
        <dbReference type="ARBA" id="ARBA00022630"/>
    </source>
</evidence>
<evidence type="ECO:0000256" key="11">
    <source>
        <dbReference type="ARBA" id="ARBA00029939"/>
    </source>
</evidence>
<keyword evidence="8" id="KW-0521">NADP</keyword>
<keyword evidence="18" id="KW-1185">Reference proteome</keyword>
<evidence type="ECO:0000256" key="9">
    <source>
        <dbReference type="ARBA" id="ARBA00023002"/>
    </source>
</evidence>
<dbReference type="Proteomes" id="UP000198923">
    <property type="component" value="Unassembled WGS sequence"/>
</dbReference>
<proteinExistence type="inferred from homology"/>
<evidence type="ECO:0000313" key="18">
    <source>
        <dbReference type="Proteomes" id="UP000198923"/>
    </source>
</evidence>
<keyword evidence="6" id="KW-0285">Flavoprotein</keyword>
<accession>A0A1G8HMX7</accession>
<keyword evidence="9" id="KW-0560">Oxidoreductase</keyword>
<evidence type="ECO:0000256" key="5">
    <source>
        <dbReference type="ARBA" id="ARBA00016406"/>
    </source>
</evidence>
<dbReference type="AlphaFoldDB" id="A0A1G8HMX7"/>
<dbReference type="RefSeq" id="WP_245691380.1">
    <property type="nucleotide sequence ID" value="NZ_FNCN01000033.1"/>
</dbReference>
<sequence>MSRPRMDPRSDRWPENATRPPAGSGPRDHGKDPLDVIGIGFGPSNLALAIALREHGGGVPGREPTSAFAEQQQTFGWHRGMLLDGATMQVSFLKDLATLRNPTSAFSFLNYLHARGRLVDFINHKTLFPTRVEFHDYLTWAAERFTAQVAYGTRVTDLRPVKGDGGDVVAVEVIADGELLGRARNIVLGLGLRPYLPEGVHASERVWHNGDLLTRLRTLPVLTHRRFAVVGAGQSAAEVVDHLHRAYPDAEVCAVFSRYGYSPADDSAFANRIFDPSAVDDFYTAPDEVKASLLSYHGNTNYSVVDIDLIDELYRRSYQENVAGAQRLRILNTSRVEGFDRVPDGVRVRVDRLTTGERVALECDALIFATGYRPPDPLDVLGELTAFCHIDERGLPKVGRDYRIVTDPALKCGIYLQGGTEHTHGLSSSLLSNAAVRAGEIVRSILAHRAG</sequence>
<organism evidence="17 18">
    <name type="scientific">Sinosporangium album</name>
    <dbReference type="NCBI Taxonomy" id="504805"/>
    <lineage>
        <taxon>Bacteria</taxon>
        <taxon>Bacillati</taxon>
        <taxon>Actinomycetota</taxon>
        <taxon>Actinomycetes</taxon>
        <taxon>Streptosporangiales</taxon>
        <taxon>Streptosporangiaceae</taxon>
        <taxon>Sinosporangium</taxon>
    </lineage>
</organism>
<reference evidence="17 18" key="1">
    <citation type="submission" date="2016-10" db="EMBL/GenBank/DDBJ databases">
        <authorList>
            <person name="de Groot N.N."/>
        </authorList>
    </citation>
    <scope>NUCLEOTIDE SEQUENCE [LARGE SCALE GENOMIC DNA]</scope>
    <source>
        <strain evidence="17 18">CPCC 201354</strain>
    </source>
</reference>
<comment type="pathway">
    <text evidence="2">Siderophore biosynthesis.</text>
</comment>
<dbReference type="GO" id="GO:0047091">
    <property type="term" value="F:L-lysine 6-monooxygenase (NADPH) activity"/>
    <property type="evidence" value="ECO:0007669"/>
    <property type="project" value="UniProtKB-EC"/>
</dbReference>
<dbReference type="SUPFAM" id="SSF51905">
    <property type="entry name" value="FAD/NAD(P)-binding domain"/>
    <property type="match status" value="2"/>
</dbReference>
<name>A0A1G8HMX7_9ACTN</name>
<feature type="compositionally biased region" description="Basic and acidic residues" evidence="16">
    <location>
        <begin position="1"/>
        <end position="14"/>
    </location>
</feature>
<evidence type="ECO:0000256" key="1">
    <source>
        <dbReference type="ARBA" id="ARBA00001974"/>
    </source>
</evidence>
<evidence type="ECO:0000256" key="16">
    <source>
        <dbReference type="SAM" id="MobiDB-lite"/>
    </source>
</evidence>
<dbReference type="InterPro" id="IPR025700">
    <property type="entry name" value="Lys/Orn_oxygenase"/>
</dbReference>
<evidence type="ECO:0000256" key="13">
    <source>
        <dbReference type="ARBA" id="ARBA00032493"/>
    </source>
</evidence>
<protein>
    <recommendedName>
        <fullName evidence="5">L-lysine N6-monooxygenase MbtG</fullName>
        <ecNumber evidence="4">1.14.13.59</ecNumber>
    </recommendedName>
    <alternativeName>
        <fullName evidence="14">Lysine 6-N-hydroxylase</fullName>
    </alternativeName>
    <alternativeName>
        <fullName evidence="13">Lysine N6-hydroxylase</fullName>
    </alternativeName>
    <alternativeName>
        <fullName evidence="11">Lysine-N-oxygenase</fullName>
    </alternativeName>
    <alternativeName>
        <fullName evidence="12">Mycobactin synthase protein G</fullName>
    </alternativeName>
</protein>
<dbReference type="EMBL" id="FNCN01000033">
    <property type="protein sequence ID" value="SDI08029.1"/>
    <property type="molecule type" value="Genomic_DNA"/>
</dbReference>
<dbReference type="Pfam" id="PF13434">
    <property type="entry name" value="Lys_Orn_oxgnase"/>
    <property type="match status" value="1"/>
</dbReference>
<comment type="similarity">
    <text evidence="3">Belongs to the lysine N(6)-hydroxylase/L-ornithine N(5)-oxygenase family.</text>
</comment>
<comment type="cofactor">
    <cofactor evidence="1">
        <name>FAD</name>
        <dbReference type="ChEBI" id="CHEBI:57692"/>
    </cofactor>
</comment>
<dbReference type="Gene3D" id="3.50.50.60">
    <property type="entry name" value="FAD/NAD(P)-binding domain"/>
    <property type="match status" value="1"/>
</dbReference>
<keyword evidence="10" id="KW-0503">Monooxygenase</keyword>
<keyword evidence="7" id="KW-0274">FAD</keyword>
<dbReference type="InterPro" id="IPR036188">
    <property type="entry name" value="FAD/NAD-bd_sf"/>
</dbReference>
<evidence type="ECO:0000256" key="15">
    <source>
        <dbReference type="ARBA" id="ARBA00048407"/>
    </source>
</evidence>
<evidence type="ECO:0000256" key="8">
    <source>
        <dbReference type="ARBA" id="ARBA00022857"/>
    </source>
</evidence>
<dbReference type="PANTHER" id="PTHR42802">
    <property type="entry name" value="MONOOXYGENASE"/>
    <property type="match status" value="1"/>
</dbReference>
<evidence type="ECO:0000256" key="14">
    <source>
        <dbReference type="ARBA" id="ARBA00032738"/>
    </source>
</evidence>
<evidence type="ECO:0000256" key="7">
    <source>
        <dbReference type="ARBA" id="ARBA00022827"/>
    </source>
</evidence>
<evidence type="ECO:0000313" key="17">
    <source>
        <dbReference type="EMBL" id="SDI08029.1"/>
    </source>
</evidence>
<dbReference type="EC" id="1.14.13.59" evidence="4"/>
<feature type="region of interest" description="Disordered" evidence="16">
    <location>
        <begin position="1"/>
        <end position="33"/>
    </location>
</feature>